<sequence length="133" mass="15259">MGKYEPLGEYLRKQSRTQIPMTFREIERILGRELPASKSHRAWWSNNASNNVMTKQWLAAGYETEAVDIAGEKLVFRKVEDTLPTAKPDHEISDEDLPDHPIFGCMEGTITIMPGADLTEPMDFEWGEKLYNE</sequence>
<organism evidence="2 3">
    <name type="scientific">Neorhizobium phenanthreniclasticum</name>
    <dbReference type="NCBI Taxonomy" id="3157917"/>
    <lineage>
        <taxon>Bacteria</taxon>
        <taxon>Pseudomonadati</taxon>
        <taxon>Pseudomonadota</taxon>
        <taxon>Alphaproteobacteria</taxon>
        <taxon>Hyphomicrobiales</taxon>
        <taxon>Rhizobiaceae</taxon>
        <taxon>Rhizobium/Agrobacterium group</taxon>
        <taxon>Neorhizobium</taxon>
    </lineage>
</organism>
<dbReference type="Pfam" id="PF24698">
    <property type="entry name" value="DUF7662"/>
    <property type="match status" value="1"/>
</dbReference>
<dbReference type="EMBL" id="JBEAAL010000011">
    <property type="protein sequence ID" value="MEQ1406465.1"/>
    <property type="molecule type" value="Genomic_DNA"/>
</dbReference>
<keyword evidence="3" id="KW-1185">Reference proteome</keyword>
<evidence type="ECO:0000259" key="1">
    <source>
        <dbReference type="Pfam" id="PF24698"/>
    </source>
</evidence>
<reference evidence="2 3" key="1">
    <citation type="submission" date="2024-05" db="EMBL/GenBank/DDBJ databases">
        <title>Neorhizobium sp. Rsf11, a plant growth promoting and heavy metal resistant PAH-degrader.</title>
        <authorList>
            <person name="Golubev S.N."/>
            <person name="Muratova A.Y."/>
            <person name="Markelova M.I."/>
        </authorList>
    </citation>
    <scope>NUCLEOTIDE SEQUENCE [LARGE SCALE GENOMIC DNA]</scope>
    <source>
        <strain evidence="2 3">Rsf11</strain>
    </source>
</reference>
<proteinExistence type="predicted"/>
<feature type="domain" description="DUF7662" evidence="1">
    <location>
        <begin position="4"/>
        <end position="77"/>
    </location>
</feature>
<protein>
    <recommendedName>
        <fullName evidence="1">DUF7662 domain-containing protein</fullName>
    </recommendedName>
</protein>
<comment type="caution">
    <text evidence="2">The sequence shown here is derived from an EMBL/GenBank/DDBJ whole genome shotgun (WGS) entry which is preliminary data.</text>
</comment>
<evidence type="ECO:0000313" key="2">
    <source>
        <dbReference type="EMBL" id="MEQ1406465.1"/>
    </source>
</evidence>
<gene>
    <name evidence="2" type="ORF">ABK249_16155</name>
</gene>
<name>A0ABV0M3N4_9HYPH</name>
<evidence type="ECO:0000313" key="3">
    <source>
        <dbReference type="Proteomes" id="UP001496627"/>
    </source>
</evidence>
<dbReference type="InterPro" id="IPR056079">
    <property type="entry name" value="DUF7662"/>
</dbReference>
<dbReference type="RefSeq" id="WP_348863325.1">
    <property type="nucleotide sequence ID" value="NZ_JBEAAL010000011.1"/>
</dbReference>
<dbReference type="Proteomes" id="UP001496627">
    <property type="component" value="Unassembled WGS sequence"/>
</dbReference>
<accession>A0ABV0M3N4</accession>